<dbReference type="PANTHER" id="PTHR30346:SF28">
    <property type="entry name" value="HTH-TYPE TRANSCRIPTIONAL REGULATOR CYNR"/>
    <property type="match status" value="1"/>
</dbReference>
<evidence type="ECO:0000313" key="6">
    <source>
        <dbReference type="EMBL" id="RZT93656.1"/>
    </source>
</evidence>
<dbReference type="Gene3D" id="3.40.190.10">
    <property type="entry name" value="Periplasmic binding protein-like II"/>
    <property type="match status" value="2"/>
</dbReference>
<dbReference type="InterPro" id="IPR005119">
    <property type="entry name" value="LysR_subst-bd"/>
</dbReference>
<dbReference type="Pfam" id="PF03466">
    <property type="entry name" value="LysR_substrate"/>
    <property type="match status" value="1"/>
</dbReference>
<accession>A0A4Q7VA66</accession>
<dbReference type="InterPro" id="IPR036388">
    <property type="entry name" value="WH-like_DNA-bd_sf"/>
</dbReference>
<evidence type="ECO:0000313" key="7">
    <source>
        <dbReference type="Proteomes" id="UP000293671"/>
    </source>
</evidence>
<dbReference type="InterPro" id="IPR000847">
    <property type="entry name" value="LysR_HTH_N"/>
</dbReference>
<dbReference type="InterPro" id="IPR036390">
    <property type="entry name" value="WH_DNA-bd_sf"/>
</dbReference>
<dbReference type="Proteomes" id="UP000293671">
    <property type="component" value="Unassembled WGS sequence"/>
</dbReference>
<dbReference type="PRINTS" id="PR00039">
    <property type="entry name" value="HTHLYSR"/>
</dbReference>
<name>A0A4Q7VA66_9BURK</name>
<dbReference type="RefSeq" id="WP_130434003.1">
    <property type="nucleotide sequence ID" value="NZ_SHKP01000008.1"/>
</dbReference>
<dbReference type="PROSITE" id="PS50931">
    <property type="entry name" value="HTH_LYSR"/>
    <property type="match status" value="1"/>
</dbReference>
<evidence type="ECO:0000256" key="2">
    <source>
        <dbReference type="ARBA" id="ARBA00023015"/>
    </source>
</evidence>
<dbReference type="GO" id="GO:0032993">
    <property type="term" value="C:protein-DNA complex"/>
    <property type="evidence" value="ECO:0007669"/>
    <property type="project" value="TreeGrafter"/>
</dbReference>
<protein>
    <submittedName>
        <fullName evidence="6">DNA-binding transcriptional LysR family regulator</fullName>
    </submittedName>
</protein>
<feature type="domain" description="HTH lysR-type" evidence="5">
    <location>
        <begin position="10"/>
        <end position="67"/>
    </location>
</feature>
<dbReference type="Pfam" id="PF00126">
    <property type="entry name" value="HTH_1"/>
    <property type="match status" value="1"/>
</dbReference>
<dbReference type="SUPFAM" id="SSF53850">
    <property type="entry name" value="Periplasmic binding protein-like II"/>
    <property type="match status" value="1"/>
</dbReference>
<dbReference type="Gene3D" id="1.10.10.10">
    <property type="entry name" value="Winged helix-like DNA-binding domain superfamily/Winged helix DNA-binding domain"/>
    <property type="match status" value="1"/>
</dbReference>
<dbReference type="GO" id="GO:0003700">
    <property type="term" value="F:DNA-binding transcription factor activity"/>
    <property type="evidence" value="ECO:0007669"/>
    <property type="project" value="InterPro"/>
</dbReference>
<keyword evidence="4" id="KW-0804">Transcription</keyword>
<gene>
    <name evidence="6" type="ORF">EV670_3207</name>
</gene>
<keyword evidence="2" id="KW-0805">Transcription regulation</keyword>
<proteinExistence type="inferred from homology"/>
<evidence type="ECO:0000256" key="1">
    <source>
        <dbReference type="ARBA" id="ARBA00009437"/>
    </source>
</evidence>
<comment type="caution">
    <text evidence="6">The sequence shown here is derived from an EMBL/GenBank/DDBJ whole genome shotgun (WGS) entry which is preliminary data.</text>
</comment>
<evidence type="ECO:0000256" key="3">
    <source>
        <dbReference type="ARBA" id="ARBA00023125"/>
    </source>
</evidence>
<sequence length="315" mass="33486">METTSSSASPELRGWRHFMLLAETLHYGRAAQRLHITQPALTQSILQLEARVGERLFERGRRGVALSVAGAALVEPVRSLLAAAAALPAAAREAAAGSVGRLRLAFVSTIGFGPLPGWLRGFRQAQPGVGVELIEATADVQLRAFERGELDAGFVLHAPEAPPAGLASMAVLDEALWLALPEAHPLAASARLAPAAVLSEPLVLFPRAIAPSLFDTVLALYQRHGLQPTVAQQAIQMQTIVNLVSAGLGLAWVPATIGALQRPGVVYRPAPRALEVRVRTSLVWRAEPLPPPALARFIDFVRAHPAPTPRRSAAV</sequence>
<evidence type="ECO:0000259" key="5">
    <source>
        <dbReference type="PROSITE" id="PS50931"/>
    </source>
</evidence>
<dbReference type="SUPFAM" id="SSF46785">
    <property type="entry name" value="Winged helix' DNA-binding domain"/>
    <property type="match status" value="1"/>
</dbReference>
<evidence type="ECO:0000256" key="4">
    <source>
        <dbReference type="ARBA" id="ARBA00023163"/>
    </source>
</evidence>
<dbReference type="EMBL" id="SHKP01000008">
    <property type="protein sequence ID" value="RZT93656.1"/>
    <property type="molecule type" value="Genomic_DNA"/>
</dbReference>
<keyword evidence="7" id="KW-1185">Reference proteome</keyword>
<dbReference type="OrthoDB" id="5292387at2"/>
<dbReference type="PANTHER" id="PTHR30346">
    <property type="entry name" value="TRANSCRIPTIONAL DUAL REGULATOR HCAR-RELATED"/>
    <property type="match status" value="1"/>
</dbReference>
<dbReference type="GO" id="GO:0003677">
    <property type="term" value="F:DNA binding"/>
    <property type="evidence" value="ECO:0007669"/>
    <property type="project" value="UniProtKB-KW"/>
</dbReference>
<organism evidence="6 7">
    <name type="scientific">Rivibacter subsaxonicus</name>
    <dbReference type="NCBI Taxonomy" id="457575"/>
    <lineage>
        <taxon>Bacteria</taxon>
        <taxon>Pseudomonadati</taxon>
        <taxon>Pseudomonadota</taxon>
        <taxon>Betaproteobacteria</taxon>
        <taxon>Burkholderiales</taxon>
        <taxon>Rivibacter</taxon>
    </lineage>
</organism>
<keyword evidence="3 6" id="KW-0238">DNA-binding</keyword>
<reference evidence="6 7" key="1">
    <citation type="submission" date="2019-02" db="EMBL/GenBank/DDBJ databases">
        <title>Genomic Encyclopedia of Type Strains, Phase IV (KMG-IV): sequencing the most valuable type-strain genomes for metagenomic binning, comparative biology and taxonomic classification.</title>
        <authorList>
            <person name="Goeker M."/>
        </authorList>
    </citation>
    <scope>NUCLEOTIDE SEQUENCE [LARGE SCALE GENOMIC DNA]</scope>
    <source>
        <strain evidence="6 7">DSM 19570</strain>
    </source>
</reference>
<dbReference type="AlphaFoldDB" id="A0A4Q7VA66"/>
<comment type="similarity">
    <text evidence="1">Belongs to the LysR transcriptional regulatory family.</text>
</comment>